<comment type="caution">
    <text evidence="2">The sequence shown here is derived from an EMBL/GenBank/DDBJ whole genome shotgun (WGS) entry which is preliminary data.</text>
</comment>
<dbReference type="RefSeq" id="WP_048281018.1">
    <property type="nucleotide sequence ID" value="NZ_LDZF01000042.1"/>
</dbReference>
<dbReference type="EMBL" id="LDZF01000042">
    <property type="protein sequence ID" value="KMK09398.1"/>
    <property type="molecule type" value="Genomic_DNA"/>
</dbReference>
<protein>
    <recommendedName>
        <fullName evidence="1">SnoaL-like domain-containing protein</fullName>
    </recommendedName>
</protein>
<proteinExistence type="predicted"/>
<dbReference type="Pfam" id="PF12680">
    <property type="entry name" value="SnoaL_2"/>
    <property type="match status" value="1"/>
</dbReference>
<dbReference type="InterPro" id="IPR037401">
    <property type="entry name" value="SnoaL-like"/>
</dbReference>
<sequence length="132" mass="15259">MTNSNEIAKAARNKTRIHEFYEKIYNGHDLTALVTFISENYTDHNPYIKGGRSALEAFLKHIFHVLPKIEFSIERLVAENDFVVAHTMMRKTPSDSGSMIAEFFRLEDGIIVERWDVTMRVPNESNSEQLLI</sequence>
<gene>
    <name evidence="2" type="ORF">ABW06_24190</name>
</gene>
<dbReference type="Gene3D" id="3.10.450.50">
    <property type="match status" value="1"/>
</dbReference>
<dbReference type="InterPro" id="IPR009959">
    <property type="entry name" value="Cyclase_SnoaL-like"/>
</dbReference>
<evidence type="ECO:0000313" key="2">
    <source>
        <dbReference type="EMBL" id="KMK09398.1"/>
    </source>
</evidence>
<dbReference type="GO" id="GO:0030638">
    <property type="term" value="P:polyketide metabolic process"/>
    <property type="evidence" value="ECO:0007669"/>
    <property type="project" value="InterPro"/>
</dbReference>
<organism evidence="2 3">
    <name type="scientific">Pluralibacter gergoviae</name>
    <name type="common">Enterobacter gergoviae</name>
    <dbReference type="NCBI Taxonomy" id="61647"/>
    <lineage>
        <taxon>Bacteria</taxon>
        <taxon>Pseudomonadati</taxon>
        <taxon>Pseudomonadota</taxon>
        <taxon>Gammaproteobacteria</taxon>
        <taxon>Enterobacterales</taxon>
        <taxon>Enterobacteriaceae</taxon>
        <taxon>Pluralibacter</taxon>
    </lineage>
</organism>
<dbReference type="Proteomes" id="UP000036196">
    <property type="component" value="Unassembled WGS sequence"/>
</dbReference>
<dbReference type="PANTHER" id="PTHR38436:SF1">
    <property type="entry name" value="ESTER CYCLASE"/>
    <property type="match status" value="1"/>
</dbReference>
<keyword evidence="3" id="KW-1185">Reference proteome</keyword>
<dbReference type="SUPFAM" id="SSF54427">
    <property type="entry name" value="NTF2-like"/>
    <property type="match status" value="1"/>
</dbReference>
<dbReference type="PANTHER" id="PTHR38436">
    <property type="entry name" value="POLYKETIDE CYCLASE SNOAL-LIKE DOMAIN"/>
    <property type="match status" value="1"/>
</dbReference>
<dbReference type="AlphaFoldDB" id="A0A0J5KPB8"/>
<feature type="domain" description="SnoaL-like" evidence="1">
    <location>
        <begin position="18"/>
        <end position="113"/>
    </location>
</feature>
<reference evidence="2 3" key="1">
    <citation type="submission" date="2015-05" db="EMBL/GenBank/DDBJ databases">
        <title>Genome sequences of Pluralibacter gergoviae.</title>
        <authorList>
            <person name="Greninger A.L."/>
            <person name="Miller S."/>
        </authorList>
    </citation>
    <scope>NUCLEOTIDE SEQUENCE [LARGE SCALE GENOMIC DNA]</scope>
    <source>
        <strain evidence="2 3">JS81F13</strain>
    </source>
</reference>
<evidence type="ECO:0000259" key="1">
    <source>
        <dbReference type="Pfam" id="PF12680"/>
    </source>
</evidence>
<accession>A0A0J5KPB8</accession>
<evidence type="ECO:0000313" key="3">
    <source>
        <dbReference type="Proteomes" id="UP000036196"/>
    </source>
</evidence>
<dbReference type="InterPro" id="IPR032710">
    <property type="entry name" value="NTF2-like_dom_sf"/>
</dbReference>
<dbReference type="PATRIC" id="fig|61647.15.peg.4043"/>
<name>A0A0J5KPB8_PLUGE</name>